<protein>
    <submittedName>
        <fullName evidence="1">Uncharacterized protein</fullName>
    </submittedName>
</protein>
<dbReference type="EMBL" id="JALBUU010000004">
    <property type="protein sequence ID" value="MCI0753841.1"/>
    <property type="molecule type" value="Genomic_DNA"/>
</dbReference>
<evidence type="ECO:0000313" key="2">
    <source>
        <dbReference type="Proteomes" id="UP001201985"/>
    </source>
</evidence>
<proteinExistence type="predicted"/>
<keyword evidence="2" id="KW-1185">Reference proteome</keyword>
<dbReference type="Proteomes" id="UP001201985">
    <property type="component" value="Unassembled WGS sequence"/>
</dbReference>
<name>A0ABS9W3H3_9PROT</name>
<accession>A0ABS9W3H3</accession>
<comment type="caution">
    <text evidence="1">The sequence shown here is derived from an EMBL/GenBank/DDBJ whole genome shotgun (WGS) entry which is preliminary data.</text>
</comment>
<gene>
    <name evidence="1" type="ORF">MON41_08720</name>
</gene>
<dbReference type="RefSeq" id="WP_238384097.1">
    <property type="nucleotide sequence ID" value="NZ_JALBUU010000004.1"/>
</dbReference>
<organism evidence="1 2">
    <name type="scientific">Teichococcus vastitatis</name>
    <dbReference type="NCBI Taxonomy" id="2307076"/>
    <lineage>
        <taxon>Bacteria</taxon>
        <taxon>Pseudomonadati</taxon>
        <taxon>Pseudomonadota</taxon>
        <taxon>Alphaproteobacteria</taxon>
        <taxon>Acetobacterales</taxon>
        <taxon>Roseomonadaceae</taxon>
        <taxon>Roseomonas</taxon>
    </lineage>
</organism>
<sequence>MAGQIDYDPDETAALPDPLQRRITLEVAYAALPAEMEARLDPVQHDAWPRHRMASGASLAIRLPAYRRAGCLPRVSAGEDRAMLAALRALDADSRHAPAVRVLTSCRTEGRATGGAADTLRRWTSEPDATCDPALEPDFAACMPRPMSRGRSAGPPAS</sequence>
<evidence type="ECO:0000313" key="1">
    <source>
        <dbReference type="EMBL" id="MCI0753841.1"/>
    </source>
</evidence>
<reference evidence="1 2" key="1">
    <citation type="submission" date="2022-03" db="EMBL/GenBank/DDBJ databases">
        <title>Complete genome analysis of Roseomonas KG 17.1 : a prolific producer of plant growth promoters.</title>
        <authorList>
            <person name="Saadouli I."/>
            <person name="Najjari A."/>
            <person name="Mosbah A."/>
            <person name="Ouzari H.I."/>
        </authorList>
    </citation>
    <scope>NUCLEOTIDE SEQUENCE [LARGE SCALE GENOMIC DNA]</scope>
    <source>
        <strain evidence="1 2">KG17-1</strain>
    </source>
</reference>